<evidence type="ECO:0000313" key="4">
    <source>
        <dbReference type="EMBL" id="VFK11223.1"/>
    </source>
</evidence>
<feature type="transmembrane region" description="Helical" evidence="1">
    <location>
        <begin position="252"/>
        <end position="276"/>
    </location>
</feature>
<protein>
    <submittedName>
        <fullName evidence="2">Uncharacterized protein</fullName>
    </submittedName>
</protein>
<reference evidence="2" key="1">
    <citation type="submission" date="2019-02" db="EMBL/GenBank/DDBJ databases">
        <authorList>
            <person name="Gruber-Vodicka R. H."/>
            <person name="Seah K. B. B."/>
        </authorList>
    </citation>
    <scope>NUCLEOTIDE SEQUENCE</scope>
    <source>
        <strain evidence="3">BECK_BZ163</strain>
        <strain evidence="4">BECK_BZ164</strain>
        <strain evidence="2">BECK_BZ165</strain>
    </source>
</reference>
<organism evidence="2">
    <name type="scientific">Candidatus Kentrum sp. FM</name>
    <dbReference type="NCBI Taxonomy" id="2126340"/>
    <lineage>
        <taxon>Bacteria</taxon>
        <taxon>Pseudomonadati</taxon>
        <taxon>Pseudomonadota</taxon>
        <taxon>Gammaproteobacteria</taxon>
        <taxon>Candidatus Kentrum</taxon>
    </lineage>
</organism>
<sequence>MTIPDPAILALLGVSWTTGALLLSTAGFALEVVRHWDIANPSEAQLTLERRTYLVSTLLTFGFVAGTGALLLFVHTVGSLAGQFVGAMCATGVLGVNPWGWPALFLKIAVFFAGAAWLMLNRLDNRGHDYPLVRLKYGLLFAIIPLVLAEALTQTLYFLNMDRDIITSCCGSLFTPEGEGVAAELSGVSPRAALTAFYGSAALVLACLLGELVASGNRGHRSRRPSPDRPPAHTAWPAGWPRLALWPQWRGAGIAASGALAFVTGLVAIVSVIALYRYEHPHHHCPFCILDAGYGLVGYWLYVPLFAATALTLGLGVIGPWDRIESLREAVRIDTRRFASLALLLFVVFYGVATWVIIGSNLTMVGVWW</sequence>
<gene>
    <name evidence="3" type="ORF">BECKFM1743A_GA0114220_102336</name>
    <name evidence="4" type="ORF">BECKFM1743B_GA0114221_101726</name>
    <name evidence="2" type="ORF">BECKFM1743C_GA0114222_101671</name>
</gene>
<feature type="transmembrane region" description="Helical" evidence="1">
    <location>
        <begin position="135"/>
        <end position="158"/>
    </location>
</feature>
<keyword evidence="1" id="KW-0812">Transmembrane</keyword>
<evidence type="ECO:0000313" key="2">
    <source>
        <dbReference type="EMBL" id="VFJ55948.1"/>
    </source>
</evidence>
<feature type="transmembrane region" description="Helical" evidence="1">
    <location>
        <begin position="53"/>
        <end position="73"/>
    </location>
</feature>
<proteinExistence type="predicted"/>
<keyword evidence="1" id="KW-1133">Transmembrane helix</keyword>
<name>A0A450SPZ2_9GAMM</name>
<evidence type="ECO:0000313" key="3">
    <source>
        <dbReference type="EMBL" id="VFJ59257.1"/>
    </source>
</evidence>
<feature type="transmembrane region" description="Helical" evidence="1">
    <location>
        <begin position="195"/>
        <end position="214"/>
    </location>
</feature>
<feature type="transmembrane region" description="Helical" evidence="1">
    <location>
        <begin position="338"/>
        <end position="358"/>
    </location>
</feature>
<keyword evidence="1" id="KW-0472">Membrane</keyword>
<dbReference type="EMBL" id="CAADFL010000172">
    <property type="protein sequence ID" value="VFK11223.1"/>
    <property type="molecule type" value="Genomic_DNA"/>
</dbReference>
<dbReference type="AlphaFoldDB" id="A0A450SPZ2"/>
<dbReference type="EMBL" id="CAADEZ010000233">
    <property type="protein sequence ID" value="VFJ59257.1"/>
    <property type="molecule type" value="Genomic_DNA"/>
</dbReference>
<feature type="transmembrane region" description="Helical" evidence="1">
    <location>
        <begin position="105"/>
        <end position="123"/>
    </location>
</feature>
<feature type="transmembrane region" description="Helical" evidence="1">
    <location>
        <begin position="296"/>
        <end position="318"/>
    </location>
</feature>
<dbReference type="EMBL" id="CAADFA010000167">
    <property type="protein sequence ID" value="VFJ55948.1"/>
    <property type="molecule type" value="Genomic_DNA"/>
</dbReference>
<evidence type="ECO:0000256" key="1">
    <source>
        <dbReference type="SAM" id="Phobius"/>
    </source>
</evidence>
<accession>A0A450SPZ2</accession>